<evidence type="ECO:0000256" key="3">
    <source>
        <dbReference type="ARBA" id="ARBA00006219"/>
    </source>
</evidence>
<dbReference type="RefSeq" id="WP_106140116.1">
    <property type="nucleotide sequence ID" value="NZ_PVTE01000026.1"/>
</dbReference>
<comment type="similarity">
    <text evidence="2">Belongs to the glycosyl hydrolase 13 family. TreS subfamily.</text>
</comment>
<dbReference type="InterPro" id="IPR011009">
    <property type="entry name" value="Kinase-like_dom_sf"/>
</dbReference>
<dbReference type="PANTHER" id="PTHR10357">
    <property type="entry name" value="ALPHA-AMYLASE FAMILY MEMBER"/>
    <property type="match status" value="1"/>
</dbReference>
<sequence>MTSNTSEQQDKLYWYKDAIIYELHIKAFCDGNGDGIGDFQGLLNKLDYLQELGITAIWLLPFYPSPLRDDGYDIADYYAINPAYGTIEQFKTLIHEAHQRNLKVITELVINHSSDQHPWFQRARLAPKGSPERDYYVWTDDPTQYKDVRIIFQDFESSNWTWDHAAQQYYWHRFFHHQPDLNYDNPLVQAEVFRLIDYWCELGVDGFRLDAVPYLFEREGTNGENLPETHAFLKKLRSHVDTYHPGVAFLAEANMWPEDSASYFGDGDECHMNYHFPVMPRLFMALQMEDRYPITDIFDQTPTIPESCQWAIFLRNHDELTLEMVTDEERDYMYKTYARDPRARINLGIRHRLAPLLGNNRQKIELMNSLLFSLRGTPVIYYGDEIGMGDNVYLGDRDGVRTPMQWSPDRNAGFSAANPHKLYLPTILDPEYHYESVNVENQRRNTSSLFWFMKRMITLRKKYKAFGRGDLRFLDIDNPKVLAFTRTYEEETLLIIINLSKFAQPAEIELTGFGGYVPIEVFSQNAFPAVLANETYFFTLAPHDHQWFVLEKASKTAVTSRQLPIIQLAHWDQLLSGGPRQQLEAEILPGYLRSADWFQEKKEAMQGVSVLHHAPLAIAPAQVLLLEVAYSKGLPDIFQLIVAFADEAQAGKLTQSCPQAVLATLELGAEPGALCDGLYLADVQQALLQQLAGDDRGGDATLVVQSEPDLTAYVQEHSGIKPKLTASGPDYAAVAYDHCYLLKVYRKIDLSVNPDTEMTRFLTAQAGFDSVSPVAGSMEMKAEGGPITLGVMQKMVARHGDGKQYVLERINNFIERILARDPAQLAAALAAPLRPLTQPLSFPDLPIETQELVGHRAAQQANLLGERIGQMHLALASNSTHKDFTPEEFSLHYQRSLFAGFQSLVRESYQAQKRTLPSLPDDVRLGVEQLLTRRNDLLTLFKRIYSRKLDTTKIRIHGDLQLEKILLTGNDIAIQDFGGDTNRSYSERRLKRSPLRDVASMIRSFYYVGYEGFLLTNQVTTTGLTSLLPYAEFWSRYMSNFFMEAYLKTVAGSSFIPSQPGDLQMMLETYLLERAVSDLNHELNSRPDWVRVPLQLIQSILKQAELRNPESVLATDVI</sequence>
<dbReference type="Pfam" id="PF16657">
    <property type="entry name" value="Malt_amylase_C"/>
    <property type="match status" value="1"/>
</dbReference>
<dbReference type="GO" id="GO:0005975">
    <property type="term" value="P:carbohydrate metabolic process"/>
    <property type="evidence" value="ECO:0007669"/>
    <property type="project" value="InterPro"/>
</dbReference>
<dbReference type="GO" id="GO:0047471">
    <property type="term" value="F:maltose alpha-D-glucosyltransferase activity"/>
    <property type="evidence" value="ECO:0007669"/>
    <property type="project" value="UniProtKB-EC"/>
</dbReference>
<organism evidence="17 18">
    <name type="scientific">Spirosoma oryzae</name>
    <dbReference type="NCBI Taxonomy" id="1469603"/>
    <lineage>
        <taxon>Bacteria</taxon>
        <taxon>Pseudomonadati</taxon>
        <taxon>Bacteroidota</taxon>
        <taxon>Cytophagia</taxon>
        <taxon>Cytophagales</taxon>
        <taxon>Cytophagaceae</taxon>
        <taxon>Spirosoma</taxon>
    </lineage>
</organism>
<evidence type="ECO:0000256" key="4">
    <source>
        <dbReference type="ARBA" id="ARBA00011962"/>
    </source>
</evidence>
<evidence type="ECO:0000313" key="18">
    <source>
        <dbReference type="Proteomes" id="UP000238375"/>
    </source>
</evidence>
<dbReference type="InterPro" id="IPR012810">
    <property type="entry name" value="TreS/a-amylase_N"/>
</dbReference>
<dbReference type="InterPro" id="IPR032091">
    <property type="entry name" value="Malt_amylase-like_C"/>
</dbReference>
<evidence type="ECO:0000256" key="11">
    <source>
        <dbReference type="ARBA" id="ARBA00022840"/>
    </source>
</evidence>
<proteinExistence type="inferred from homology"/>
<evidence type="ECO:0000256" key="1">
    <source>
        <dbReference type="ARBA" id="ARBA00001595"/>
    </source>
</evidence>
<dbReference type="SMART" id="SM00642">
    <property type="entry name" value="Aamy"/>
    <property type="match status" value="1"/>
</dbReference>
<dbReference type="GO" id="GO:0016740">
    <property type="term" value="F:transferase activity"/>
    <property type="evidence" value="ECO:0007669"/>
    <property type="project" value="UniProtKB-KW"/>
</dbReference>
<evidence type="ECO:0000313" key="17">
    <source>
        <dbReference type="EMBL" id="PRY29225.1"/>
    </source>
</evidence>
<evidence type="ECO:0000256" key="12">
    <source>
        <dbReference type="ARBA" id="ARBA00023235"/>
    </source>
</evidence>
<comment type="catalytic activity">
    <reaction evidence="1">
        <text>D-maltose = alpha,alpha-trehalose</text>
        <dbReference type="Rhea" id="RHEA:15145"/>
        <dbReference type="ChEBI" id="CHEBI:16551"/>
        <dbReference type="ChEBI" id="CHEBI:17306"/>
        <dbReference type="EC" id="5.4.99.16"/>
    </reaction>
</comment>
<keyword evidence="11" id="KW-0067">ATP-binding</keyword>
<dbReference type="EC" id="2.7.1.175" evidence="4"/>
<name>A0A2T0S754_9BACT</name>
<dbReference type="InterPro" id="IPR006047">
    <property type="entry name" value="GH13_cat_dom"/>
</dbReference>
<dbReference type="EMBL" id="PVTE01000026">
    <property type="protein sequence ID" value="PRY29225.1"/>
    <property type="molecule type" value="Genomic_DNA"/>
</dbReference>
<dbReference type="InterPro" id="IPR045857">
    <property type="entry name" value="O16G_dom_2"/>
</dbReference>
<keyword evidence="12" id="KW-0413">Isomerase</keyword>
<feature type="domain" description="Glycosyl hydrolase family 13 catalytic" evidence="16">
    <location>
        <begin position="22"/>
        <end position="421"/>
    </location>
</feature>
<dbReference type="Pfam" id="PF18085">
    <property type="entry name" value="Mak_N_cap"/>
    <property type="match status" value="1"/>
</dbReference>
<dbReference type="GO" id="GO:0005524">
    <property type="term" value="F:ATP binding"/>
    <property type="evidence" value="ECO:0007669"/>
    <property type="project" value="UniProtKB-KW"/>
</dbReference>
<dbReference type="Gene3D" id="3.90.400.10">
    <property type="entry name" value="Oligo-1,6-glucosidase, Domain 2"/>
    <property type="match status" value="1"/>
</dbReference>
<evidence type="ECO:0000259" key="16">
    <source>
        <dbReference type="SMART" id="SM00642"/>
    </source>
</evidence>
<dbReference type="GO" id="GO:0046872">
    <property type="term" value="F:metal ion binding"/>
    <property type="evidence" value="ECO:0007669"/>
    <property type="project" value="UniProtKB-KW"/>
</dbReference>
<evidence type="ECO:0000256" key="9">
    <source>
        <dbReference type="ARBA" id="ARBA00022741"/>
    </source>
</evidence>
<keyword evidence="18" id="KW-1185">Reference proteome</keyword>
<dbReference type="Proteomes" id="UP000238375">
    <property type="component" value="Unassembled WGS sequence"/>
</dbReference>
<evidence type="ECO:0000256" key="10">
    <source>
        <dbReference type="ARBA" id="ARBA00022837"/>
    </source>
</evidence>
<dbReference type="EC" id="5.4.99.16" evidence="5"/>
<gene>
    <name evidence="17" type="ORF">CLV58_1267</name>
</gene>
<evidence type="ECO:0000256" key="7">
    <source>
        <dbReference type="ARBA" id="ARBA00022679"/>
    </source>
</evidence>
<dbReference type="CDD" id="cd11334">
    <property type="entry name" value="AmyAc_TreS"/>
    <property type="match status" value="1"/>
</dbReference>
<evidence type="ECO:0000256" key="13">
    <source>
        <dbReference type="ARBA" id="ARBA00031251"/>
    </source>
</evidence>
<dbReference type="SUPFAM" id="SSF51445">
    <property type="entry name" value="(Trans)glycosidases"/>
    <property type="match status" value="1"/>
</dbReference>
<evidence type="ECO:0000256" key="2">
    <source>
        <dbReference type="ARBA" id="ARBA00005496"/>
    </source>
</evidence>
<dbReference type="Pfam" id="PF00128">
    <property type="entry name" value="Alpha-amylase"/>
    <property type="match status" value="2"/>
</dbReference>
<evidence type="ECO:0000256" key="5">
    <source>
        <dbReference type="ARBA" id="ARBA00012619"/>
    </source>
</evidence>
<dbReference type="InterPro" id="IPR017853">
    <property type="entry name" value="GH"/>
</dbReference>
<dbReference type="Gene3D" id="3.20.20.80">
    <property type="entry name" value="Glycosidases"/>
    <property type="match status" value="1"/>
</dbReference>
<dbReference type="PANTHER" id="PTHR10357:SF219">
    <property type="entry name" value="MALTOSE ALPHA-D-GLUCOSYLTRANSFERASE"/>
    <property type="match status" value="1"/>
</dbReference>
<evidence type="ECO:0000256" key="6">
    <source>
        <dbReference type="ARBA" id="ARBA00013882"/>
    </source>
</evidence>
<dbReference type="OrthoDB" id="9806009at2"/>
<protein>
    <recommendedName>
        <fullName evidence="6">Maltokinase</fullName>
        <ecNumber evidence="4">2.7.1.175</ecNumber>
        <ecNumber evidence="5">5.4.99.16</ecNumber>
    </recommendedName>
    <alternativeName>
        <fullName evidence="14">Maltose alpha-D-glucosyltransferase</fullName>
    </alternativeName>
    <alternativeName>
        <fullName evidence="13">Maltose-1-phosphate synthase</fullName>
    </alternativeName>
</protein>
<comment type="caution">
    <text evidence="17">The sequence shown here is derived from an EMBL/GenBank/DDBJ whole genome shotgun (WGS) entry which is preliminary data.</text>
</comment>
<comment type="catalytic activity">
    <reaction evidence="15">
        <text>D-maltose + ATP = alpha-maltose 1-phosphate + ADP + H(+)</text>
        <dbReference type="Rhea" id="RHEA:31915"/>
        <dbReference type="ChEBI" id="CHEBI:15378"/>
        <dbReference type="ChEBI" id="CHEBI:17306"/>
        <dbReference type="ChEBI" id="CHEBI:30616"/>
        <dbReference type="ChEBI" id="CHEBI:63576"/>
        <dbReference type="ChEBI" id="CHEBI:456216"/>
        <dbReference type="EC" id="2.7.1.175"/>
    </reaction>
</comment>
<evidence type="ECO:0000256" key="15">
    <source>
        <dbReference type="ARBA" id="ARBA00049067"/>
    </source>
</evidence>
<keyword evidence="9" id="KW-0547">Nucleotide-binding</keyword>
<dbReference type="AlphaFoldDB" id="A0A2T0S754"/>
<keyword evidence="8" id="KW-0479">Metal-binding</keyword>
<dbReference type="InterPro" id="IPR040999">
    <property type="entry name" value="Mak_N_cap"/>
</dbReference>
<evidence type="ECO:0000256" key="14">
    <source>
        <dbReference type="ARBA" id="ARBA00031378"/>
    </source>
</evidence>
<keyword evidence="7 17" id="KW-0808">Transferase</keyword>
<dbReference type="Gene3D" id="2.60.40.1180">
    <property type="entry name" value="Golgi alpha-mannosidase II"/>
    <property type="match status" value="1"/>
</dbReference>
<keyword evidence="10" id="KW-0106">Calcium</keyword>
<dbReference type="Gene3D" id="3.90.1200.10">
    <property type="match status" value="1"/>
</dbReference>
<reference evidence="17 18" key="1">
    <citation type="submission" date="2018-03" db="EMBL/GenBank/DDBJ databases">
        <title>Genomic Encyclopedia of Archaeal and Bacterial Type Strains, Phase II (KMG-II): from individual species to whole genera.</title>
        <authorList>
            <person name="Goeker M."/>
        </authorList>
    </citation>
    <scope>NUCLEOTIDE SEQUENCE [LARGE SCALE GENOMIC DNA]</scope>
    <source>
        <strain evidence="17 18">DSM 28354</strain>
    </source>
</reference>
<dbReference type="SUPFAM" id="SSF51011">
    <property type="entry name" value="Glycosyl hydrolase domain"/>
    <property type="match status" value="1"/>
</dbReference>
<dbReference type="InterPro" id="IPR013780">
    <property type="entry name" value="Glyco_hydro_b"/>
</dbReference>
<accession>A0A2T0S754</accession>
<dbReference type="NCBIfam" id="TIGR02456">
    <property type="entry name" value="treS_nterm"/>
    <property type="match status" value="1"/>
</dbReference>
<evidence type="ECO:0000256" key="8">
    <source>
        <dbReference type="ARBA" id="ARBA00022723"/>
    </source>
</evidence>
<comment type="similarity">
    <text evidence="3">Belongs to the aminoglycoside phosphotransferase family.</text>
</comment>
<dbReference type="SUPFAM" id="SSF56112">
    <property type="entry name" value="Protein kinase-like (PK-like)"/>
    <property type="match status" value="1"/>
</dbReference>
<dbReference type="FunFam" id="3.20.20.80:FF:000055">
    <property type="entry name" value="Trehalose synthase"/>
    <property type="match status" value="1"/>
</dbReference>